<evidence type="ECO:0000313" key="2">
    <source>
        <dbReference type="EMBL" id="PST36594.1"/>
    </source>
</evidence>
<keyword evidence="1" id="KW-0472">Membrane</keyword>
<dbReference type="AlphaFoldDB" id="A0A2T3FMU5"/>
<dbReference type="RefSeq" id="WP_107001485.1">
    <property type="nucleotide sequence ID" value="NZ_CAUWBW010000001.1"/>
</dbReference>
<proteinExistence type="predicted"/>
<protein>
    <submittedName>
        <fullName evidence="2">Uncharacterized protein</fullName>
    </submittedName>
</protein>
<dbReference type="GeneID" id="79840529"/>
<keyword evidence="1" id="KW-1133">Transmembrane helix</keyword>
<evidence type="ECO:0000313" key="3">
    <source>
        <dbReference type="Proteomes" id="UP000241048"/>
    </source>
</evidence>
<feature type="transmembrane region" description="Helical" evidence="1">
    <location>
        <begin position="83"/>
        <end position="100"/>
    </location>
</feature>
<gene>
    <name evidence="2" type="ORF">C7U56_12535</name>
</gene>
<organism evidence="2 3">
    <name type="scientific">Clostridium fessum</name>
    <dbReference type="NCBI Taxonomy" id="2126740"/>
    <lineage>
        <taxon>Bacteria</taxon>
        <taxon>Bacillati</taxon>
        <taxon>Bacillota</taxon>
        <taxon>Clostridia</taxon>
        <taxon>Eubacteriales</taxon>
        <taxon>Clostridiaceae</taxon>
        <taxon>Clostridium</taxon>
    </lineage>
</organism>
<dbReference type="Proteomes" id="UP000241048">
    <property type="component" value="Unassembled WGS sequence"/>
</dbReference>
<sequence length="101" mass="11996">MKENRVSNEFRQGREATFAALLMELCLCGERIASIMGIRNWYDQVGTVRIFLCILIFCYYYIIKKPRLLDTPEWYELMKKDRVIYGMWILEMIILVSSIGT</sequence>
<evidence type="ECO:0000256" key="1">
    <source>
        <dbReference type="SAM" id="Phobius"/>
    </source>
</evidence>
<feature type="transmembrane region" description="Helical" evidence="1">
    <location>
        <begin position="44"/>
        <end position="62"/>
    </location>
</feature>
<name>A0A2T3FMU5_9CLOT</name>
<comment type="caution">
    <text evidence="2">The sequence shown here is derived from an EMBL/GenBank/DDBJ whole genome shotgun (WGS) entry which is preliminary data.</text>
</comment>
<keyword evidence="1" id="KW-0812">Transmembrane</keyword>
<keyword evidence="3" id="KW-1185">Reference proteome</keyword>
<reference evidence="2 3" key="1">
    <citation type="submission" date="2018-03" db="EMBL/GenBank/DDBJ databases">
        <title>Lachnoclostridium SNUG30386 gen.nov., sp.nov., isolated from human faeces.</title>
        <authorList>
            <person name="Seo B."/>
            <person name="Jeon K."/>
            <person name="Ko G."/>
        </authorList>
    </citation>
    <scope>NUCLEOTIDE SEQUENCE [LARGE SCALE GENOMIC DNA]</scope>
    <source>
        <strain evidence="2 3">SNUG30386</strain>
    </source>
</reference>
<dbReference type="EMBL" id="PYLO01000004">
    <property type="protein sequence ID" value="PST36594.1"/>
    <property type="molecule type" value="Genomic_DNA"/>
</dbReference>
<accession>A0A2T3FMU5</accession>